<keyword evidence="12" id="KW-1185">Reference proteome</keyword>
<evidence type="ECO:0000256" key="2">
    <source>
        <dbReference type="ARBA" id="ARBA00009107"/>
    </source>
</evidence>
<keyword evidence="4 7" id="KW-0238">DNA-binding</keyword>
<dbReference type="PRINTS" id="PR00024">
    <property type="entry name" value="HOMEOBOX"/>
</dbReference>
<dbReference type="GO" id="GO:0009952">
    <property type="term" value="P:anterior/posterior pattern specification"/>
    <property type="evidence" value="ECO:0007669"/>
    <property type="project" value="TreeGrafter"/>
</dbReference>
<accession>A0A834XT95</accession>
<dbReference type="PANTHER" id="PTHR45659:SF4">
    <property type="entry name" value="HOMEOBOX PROTEIN ABDOMINAL-A"/>
    <property type="match status" value="1"/>
</dbReference>
<dbReference type="SUPFAM" id="SSF46689">
    <property type="entry name" value="Homeodomain-like"/>
    <property type="match status" value="1"/>
</dbReference>
<dbReference type="InterPro" id="IPR020479">
    <property type="entry name" value="HD_metazoa"/>
</dbReference>
<protein>
    <recommendedName>
        <fullName evidence="10">Homeobox domain-containing protein</fullName>
    </recommendedName>
</protein>
<dbReference type="InterPro" id="IPR050296">
    <property type="entry name" value="Antp_homeobox"/>
</dbReference>
<dbReference type="Gene3D" id="1.10.10.60">
    <property type="entry name" value="Homeodomain-like"/>
    <property type="match status" value="1"/>
</dbReference>
<gene>
    <name evidence="11" type="ORF">HCN44_008822</name>
</gene>
<dbReference type="InterPro" id="IPR009057">
    <property type="entry name" value="Homeodomain-like_sf"/>
</dbReference>
<dbReference type="AlphaFoldDB" id="A0A834XT95"/>
<evidence type="ECO:0000256" key="3">
    <source>
        <dbReference type="ARBA" id="ARBA00022473"/>
    </source>
</evidence>
<dbReference type="OrthoDB" id="6159439at2759"/>
<dbReference type="PRINTS" id="PR00031">
    <property type="entry name" value="HTHREPRESSR"/>
</dbReference>
<dbReference type="InterPro" id="IPR017970">
    <property type="entry name" value="Homeobox_CS"/>
</dbReference>
<dbReference type="PROSITE" id="PS50071">
    <property type="entry name" value="HOMEOBOX_2"/>
    <property type="match status" value="1"/>
</dbReference>
<dbReference type="CDD" id="cd00086">
    <property type="entry name" value="homeodomain"/>
    <property type="match status" value="1"/>
</dbReference>
<feature type="compositionally biased region" description="Basic and acidic residues" evidence="9">
    <location>
        <begin position="213"/>
        <end position="224"/>
    </location>
</feature>
<dbReference type="GO" id="GO:0000978">
    <property type="term" value="F:RNA polymerase II cis-regulatory region sequence-specific DNA binding"/>
    <property type="evidence" value="ECO:0007669"/>
    <property type="project" value="TreeGrafter"/>
</dbReference>
<dbReference type="GO" id="GO:0000981">
    <property type="term" value="F:DNA-binding transcription factor activity, RNA polymerase II-specific"/>
    <property type="evidence" value="ECO:0007669"/>
    <property type="project" value="InterPro"/>
</dbReference>
<evidence type="ECO:0000256" key="9">
    <source>
        <dbReference type="SAM" id="MobiDB-lite"/>
    </source>
</evidence>
<reference evidence="11 12" key="1">
    <citation type="submission" date="2020-08" db="EMBL/GenBank/DDBJ databases">
        <title>Aphidius gifuensis genome sequencing and assembly.</title>
        <authorList>
            <person name="Du Z."/>
        </authorList>
    </citation>
    <scope>NUCLEOTIDE SEQUENCE [LARGE SCALE GENOMIC DNA]</scope>
    <source>
        <strain evidence="11">YNYX2018</strain>
        <tissue evidence="11">Adults</tissue>
    </source>
</reference>
<proteinExistence type="inferred from homology"/>
<evidence type="ECO:0000256" key="7">
    <source>
        <dbReference type="PROSITE-ProRule" id="PRU00108"/>
    </source>
</evidence>
<evidence type="ECO:0000256" key="1">
    <source>
        <dbReference type="ARBA" id="ARBA00004123"/>
    </source>
</evidence>
<dbReference type="EMBL" id="JACMRX010000004">
    <property type="protein sequence ID" value="KAF7991510.1"/>
    <property type="molecule type" value="Genomic_DNA"/>
</dbReference>
<evidence type="ECO:0000313" key="11">
    <source>
        <dbReference type="EMBL" id="KAF7991510.1"/>
    </source>
</evidence>
<dbReference type="InterPro" id="IPR001356">
    <property type="entry name" value="HD"/>
</dbReference>
<organism evidence="11 12">
    <name type="scientific">Aphidius gifuensis</name>
    <name type="common">Parasitoid wasp</name>
    <dbReference type="NCBI Taxonomy" id="684658"/>
    <lineage>
        <taxon>Eukaryota</taxon>
        <taxon>Metazoa</taxon>
        <taxon>Ecdysozoa</taxon>
        <taxon>Arthropoda</taxon>
        <taxon>Hexapoda</taxon>
        <taxon>Insecta</taxon>
        <taxon>Pterygota</taxon>
        <taxon>Neoptera</taxon>
        <taxon>Endopterygota</taxon>
        <taxon>Hymenoptera</taxon>
        <taxon>Apocrita</taxon>
        <taxon>Ichneumonoidea</taxon>
        <taxon>Braconidae</taxon>
        <taxon>Aphidiinae</taxon>
        <taxon>Aphidius</taxon>
    </lineage>
</organism>
<sequence>MTSSAYYYGNEPGYYQHNSVSNPRPIDAFYPPPYTSYSSSPEQNNNSQVSQSNVSDESIPSTSSSPSSSSSTSLLKALLTQKKGTRSNIYKYPSSENLVNKTQTIIPQIPCNTSRYSSSLSDDDSTPRGVIVDPYNKCPPVTSVIQSTGHAKSFSNYQNFSHQVKDEQYCSTSLSPLVIDESSNSQYSSYDIDKNKKNHRQEKHYQWNYNDVNKTKEEHDDFKQNEMSNCSWDNGVPKDNNEDVDDDEDDGDDDDDDDAQSKIPYYAWMKTNHSSANHSLYGQKRTRQTYSRAQTLELEKEFHSSKYLPRDKRIQFANILGLTERQVKIWFQNRRMKAKRSGTFPGLNMSSTSDDINNDIHGPGYGQLKLEPQEHS</sequence>
<dbReference type="SMART" id="SM00389">
    <property type="entry name" value="HOX"/>
    <property type="match status" value="1"/>
</dbReference>
<keyword evidence="3" id="KW-0217">Developmental protein</keyword>
<dbReference type="PANTHER" id="PTHR45659">
    <property type="entry name" value="HOMEOBOX PROTEIN HOX"/>
    <property type="match status" value="1"/>
</dbReference>
<feature type="domain" description="Homeobox" evidence="10">
    <location>
        <begin position="281"/>
        <end position="341"/>
    </location>
</feature>
<dbReference type="Pfam" id="PF00046">
    <property type="entry name" value="Homeodomain"/>
    <property type="match status" value="1"/>
</dbReference>
<evidence type="ECO:0000256" key="5">
    <source>
        <dbReference type="ARBA" id="ARBA00023155"/>
    </source>
</evidence>
<dbReference type="PROSITE" id="PS00027">
    <property type="entry name" value="HOMEOBOX_1"/>
    <property type="match status" value="1"/>
</dbReference>
<feature type="compositionally biased region" description="Low complexity" evidence="9">
    <location>
        <begin position="35"/>
        <end position="73"/>
    </location>
</feature>
<keyword evidence="6 7" id="KW-0539">Nucleus</keyword>
<comment type="subcellular location">
    <subcellularLocation>
        <location evidence="1 7 8">Nucleus</location>
    </subcellularLocation>
</comment>
<evidence type="ECO:0000256" key="4">
    <source>
        <dbReference type="ARBA" id="ARBA00023125"/>
    </source>
</evidence>
<feature type="compositionally biased region" description="Acidic residues" evidence="9">
    <location>
        <begin position="242"/>
        <end position="258"/>
    </location>
</feature>
<feature type="region of interest" description="Disordered" evidence="9">
    <location>
        <begin position="1"/>
        <end position="75"/>
    </location>
</feature>
<feature type="region of interest" description="Disordered" evidence="9">
    <location>
        <begin position="342"/>
        <end position="376"/>
    </location>
</feature>
<name>A0A834XT95_APHGI</name>
<dbReference type="Proteomes" id="UP000639338">
    <property type="component" value="Unassembled WGS sequence"/>
</dbReference>
<dbReference type="InterPro" id="IPR000047">
    <property type="entry name" value="HTH_motif"/>
</dbReference>
<evidence type="ECO:0000313" key="12">
    <source>
        <dbReference type="Proteomes" id="UP000639338"/>
    </source>
</evidence>
<dbReference type="GO" id="GO:0005634">
    <property type="term" value="C:nucleus"/>
    <property type="evidence" value="ECO:0007669"/>
    <property type="project" value="UniProtKB-SubCell"/>
</dbReference>
<keyword evidence="5 7" id="KW-0371">Homeobox</keyword>
<evidence type="ECO:0000256" key="6">
    <source>
        <dbReference type="ARBA" id="ARBA00023242"/>
    </source>
</evidence>
<feature type="region of interest" description="Disordered" evidence="9">
    <location>
        <begin position="189"/>
        <end position="260"/>
    </location>
</feature>
<feature type="DNA-binding region" description="Homeobox" evidence="7">
    <location>
        <begin position="283"/>
        <end position="342"/>
    </location>
</feature>
<comment type="caution">
    <text evidence="11">The sequence shown here is derived from an EMBL/GenBank/DDBJ whole genome shotgun (WGS) entry which is preliminary data.</text>
</comment>
<evidence type="ECO:0000259" key="10">
    <source>
        <dbReference type="PROSITE" id="PS50071"/>
    </source>
</evidence>
<evidence type="ECO:0000256" key="8">
    <source>
        <dbReference type="RuleBase" id="RU000682"/>
    </source>
</evidence>
<comment type="similarity">
    <text evidence="2">Belongs to the Antp homeobox family.</text>
</comment>